<evidence type="ECO:0000259" key="3">
    <source>
        <dbReference type="PROSITE" id="PS51831"/>
    </source>
</evidence>
<organism evidence="4">
    <name type="scientific">freshwater metagenome</name>
    <dbReference type="NCBI Taxonomy" id="449393"/>
    <lineage>
        <taxon>unclassified sequences</taxon>
        <taxon>metagenomes</taxon>
        <taxon>ecological metagenomes</taxon>
    </lineage>
</organism>
<gene>
    <name evidence="4" type="ORF">UFOPK3674_00667</name>
</gene>
<dbReference type="AlphaFoldDB" id="A0A6J7HVX1"/>
<dbReference type="GO" id="GO:0006203">
    <property type="term" value="P:dGTP catabolic process"/>
    <property type="evidence" value="ECO:0007669"/>
    <property type="project" value="TreeGrafter"/>
</dbReference>
<feature type="domain" description="HD" evidence="3">
    <location>
        <begin position="85"/>
        <end position="201"/>
    </location>
</feature>
<evidence type="ECO:0000256" key="1">
    <source>
        <dbReference type="ARBA" id="ARBA00022801"/>
    </source>
</evidence>
<dbReference type="SUPFAM" id="SSF109604">
    <property type="entry name" value="HD-domain/PDEase-like"/>
    <property type="match status" value="1"/>
</dbReference>
<dbReference type="PANTHER" id="PTHR11373">
    <property type="entry name" value="DEOXYNUCLEOSIDE TRIPHOSPHATE TRIPHOSPHOHYDROLASE"/>
    <property type="match status" value="1"/>
</dbReference>
<name>A0A6J7HVX1_9ZZZZ</name>
<evidence type="ECO:0000313" key="4">
    <source>
        <dbReference type="EMBL" id="CAB4923126.1"/>
    </source>
</evidence>
<dbReference type="Pfam" id="PF01966">
    <property type="entry name" value="HD"/>
    <property type="match status" value="1"/>
</dbReference>
<dbReference type="GO" id="GO:0008832">
    <property type="term" value="F:dGTPase activity"/>
    <property type="evidence" value="ECO:0007669"/>
    <property type="project" value="TreeGrafter"/>
</dbReference>
<dbReference type="EMBL" id="CAFBMX010000003">
    <property type="protein sequence ID" value="CAB4923126.1"/>
    <property type="molecule type" value="Genomic_DNA"/>
</dbReference>
<protein>
    <submittedName>
        <fullName evidence="4">Unannotated protein</fullName>
    </submittedName>
</protein>
<dbReference type="InterPro" id="IPR050135">
    <property type="entry name" value="dGTPase-like"/>
</dbReference>
<evidence type="ECO:0000256" key="2">
    <source>
        <dbReference type="SAM" id="MobiDB-lite"/>
    </source>
</evidence>
<dbReference type="InterPro" id="IPR006674">
    <property type="entry name" value="HD_domain"/>
</dbReference>
<dbReference type="CDD" id="cd00077">
    <property type="entry name" value="HDc"/>
    <property type="match status" value="1"/>
</dbReference>
<dbReference type="InterPro" id="IPR026875">
    <property type="entry name" value="PHydrolase_assoc_dom"/>
</dbReference>
<proteinExistence type="predicted"/>
<sequence>MDPHAAPGPATQAYRDRRMALEEASLSPLAARSWPAQRQHPEQDCGLRSPLQRDRDRIVHSKAFRRLKHKTQVFVAPEGDHYRTRLTHTIEVTQIGRTVARALRLNEDLTEAIGLGHDLGHPPFGHIGEGVLDACMSEHYGGGFRHYDHSLRVVDVLERDGAGLNLTDDVRDGIAHHSGRAALPLTLEGRIVRIVDRVAYINHDIDDALRAGVIAESDLPRGPLNVLGNTGSARIDALVHDLVEASDDAGDIVQGAEAGAAMDELRTWMFDNVYLGPAARAEHARIERVIRTLFDHYAADLERLPDGGGAAVASPGERVTDYLAGMTDRYCIRAFEQLTVPESFAA</sequence>
<feature type="compositionally biased region" description="Basic and acidic residues" evidence="2">
    <location>
        <begin position="39"/>
        <end position="52"/>
    </location>
</feature>
<dbReference type="PANTHER" id="PTHR11373:SF43">
    <property type="entry name" value="DEOXYGUANOSINETRIPHOSPHATE TRIPHOSPHOHYDROLASE-LIKE PROTEIN"/>
    <property type="match status" value="1"/>
</dbReference>
<dbReference type="SMART" id="SM00471">
    <property type="entry name" value="HDc"/>
    <property type="match status" value="1"/>
</dbReference>
<feature type="region of interest" description="Disordered" evidence="2">
    <location>
        <begin position="26"/>
        <end position="52"/>
    </location>
</feature>
<keyword evidence="1" id="KW-0378">Hydrolase</keyword>
<reference evidence="4" key="1">
    <citation type="submission" date="2020-05" db="EMBL/GenBank/DDBJ databases">
        <authorList>
            <person name="Chiriac C."/>
            <person name="Salcher M."/>
            <person name="Ghai R."/>
            <person name="Kavagutti S V."/>
        </authorList>
    </citation>
    <scope>NUCLEOTIDE SEQUENCE</scope>
</reference>
<dbReference type="Pfam" id="PF13286">
    <property type="entry name" value="HD_assoc"/>
    <property type="match status" value="1"/>
</dbReference>
<dbReference type="NCBIfam" id="TIGR01353">
    <property type="entry name" value="dGTP_triPase"/>
    <property type="match status" value="1"/>
</dbReference>
<dbReference type="InterPro" id="IPR003607">
    <property type="entry name" value="HD/PDEase_dom"/>
</dbReference>
<dbReference type="NCBIfam" id="NF002327">
    <property type="entry name" value="PRK01286.1-2"/>
    <property type="match status" value="1"/>
</dbReference>
<dbReference type="InterPro" id="IPR006261">
    <property type="entry name" value="dGTPase"/>
</dbReference>
<dbReference type="Gene3D" id="1.10.3210.10">
    <property type="entry name" value="Hypothetical protein af1432"/>
    <property type="match status" value="1"/>
</dbReference>
<accession>A0A6J7HVX1</accession>
<dbReference type="PROSITE" id="PS51831">
    <property type="entry name" value="HD"/>
    <property type="match status" value="1"/>
</dbReference>